<keyword evidence="3" id="KW-0245">EGF-like domain</keyword>
<dbReference type="PROSITE" id="PS51034">
    <property type="entry name" value="ZP_2"/>
    <property type="match status" value="1"/>
</dbReference>
<dbReference type="PANTHER" id="PTHR14002">
    <property type="entry name" value="ENDOGLIN/TGF-BETA RECEPTOR TYPE III"/>
    <property type="match status" value="1"/>
</dbReference>
<dbReference type="InterPro" id="IPR055356">
    <property type="entry name" value="ZP-N"/>
</dbReference>
<sequence length="210" mass="23784">MERPYSMGGFQCACAEDFHGRFCDNRLPQVQCLRDRILLTVGKPLIQEEIGSVDKKFVYLGRDRYNESGCLSRDSGSNLTLTLRWPFTVCGTSLKKERGMLVFSNRMFLDTTPYTSSPTPPATLHKLILLDWSCVYPSKYMVSYPLGIKPAVNEPERQVVYGKFTIDMKVFQSDDLSPTSELRPPASLTIGQRIYSQVDLMTSQNDLTVT</sequence>
<evidence type="ECO:0008006" key="8">
    <source>
        <dbReference type="Google" id="ProtNLM"/>
    </source>
</evidence>
<dbReference type="Proteomes" id="UP000007875">
    <property type="component" value="Unassembled WGS sequence"/>
</dbReference>
<dbReference type="Pfam" id="PF23344">
    <property type="entry name" value="ZP-N"/>
    <property type="match status" value="1"/>
</dbReference>
<organism evidence="6 7">
    <name type="scientific">Ciona savignyi</name>
    <name type="common">Pacific transparent sea squirt</name>
    <dbReference type="NCBI Taxonomy" id="51511"/>
    <lineage>
        <taxon>Eukaryota</taxon>
        <taxon>Metazoa</taxon>
        <taxon>Chordata</taxon>
        <taxon>Tunicata</taxon>
        <taxon>Ascidiacea</taxon>
        <taxon>Phlebobranchia</taxon>
        <taxon>Cionidae</taxon>
        <taxon>Ciona</taxon>
    </lineage>
</organism>
<evidence type="ECO:0000256" key="1">
    <source>
        <dbReference type="ARBA" id="ARBA00022729"/>
    </source>
</evidence>
<dbReference type="Ensembl" id="ENSCSAVT00000004624.1">
    <property type="protein sequence ID" value="ENSCSAVP00000004558.1"/>
    <property type="gene ID" value="ENSCSAVG00000002713.1"/>
</dbReference>
<dbReference type="PANTHER" id="PTHR14002:SF54">
    <property type="entry name" value="ZONA PELLUCIDA SPERM-BINDING PROTEIN 2"/>
    <property type="match status" value="1"/>
</dbReference>
<evidence type="ECO:0000313" key="6">
    <source>
        <dbReference type="Ensembl" id="ENSCSAVP00000004558.1"/>
    </source>
</evidence>
<dbReference type="AlphaFoldDB" id="H2YGV9"/>
<dbReference type="InParanoid" id="H2YGV9"/>
<evidence type="ECO:0000259" key="4">
    <source>
        <dbReference type="PROSITE" id="PS50026"/>
    </source>
</evidence>
<keyword evidence="2 3" id="KW-1015">Disulfide bond</keyword>
<evidence type="ECO:0000256" key="2">
    <source>
        <dbReference type="ARBA" id="ARBA00023157"/>
    </source>
</evidence>
<dbReference type="PROSITE" id="PS00022">
    <property type="entry name" value="EGF_1"/>
    <property type="match status" value="1"/>
</dbReference>
<feature type="disulfide bond" evidence="3">
    <location>
        <begin position="14"/>
        <end position="23"/>
    </location>
</feature>
<feature type="domain" description="ZP" evidence="5">
    <location>
        <begin position="31"/>
        <end position="210"/>
    </location>
</feature>
<evidence type="ECO:0000259" key="5">
    <source>
        <dbReference type="PROSITE" id="PS51034"/>
    </source>
</evidence>
<proteinExistence type="predicted"/>
<reference evidence="6" key="2">
    <citation type="submission" date="2025-08" db="UniProtKB">
        <authorList>
            <consortium name="Ensembl"/>
        </authorList>
    </citation>
    <scope>IDENTIFICATION</scope>
</reference>
<dbReference type="PROSITE" id="PS50026">
    <property type="entry name" value="EGF_3"/>
    <property type="match status" value="1"/>
</dbReference>
<evidence type="ECO:0000256" key="3">
    <source>
        <dbReference type="PROSITE-ProRule" id="PRU00076"/>
    </source>
</evidence>
<dbReference type="InterPro" id="IPR000742">
    <property type="entry name" value="EGF"/>
</dbReference>
<dbReference type="InterPro" id="IPR001507">
    <property type="entry name" value="ZP_dom"/>
</dbReference>
<keyword evidence="1" id="KW-0732">Signal</keyword>
<reference evidence="6" key="3">
    <citation type="submission" date="2025-09" db="UniProtKB">
        <authorList>
            <consortium name="Ensembl"/>
        </authorList>
    </citation>
    <scope>IDENTIFICATION</scope>
</reference>
<evidence type="ECO:0000313" key="7">
    <source>
        <dbReference type="Proteomes" id="UP000007875"/>
    </source>
</evidence>
<accession>H2YGV9</accession>
<comment type="caution">
    <text evidence="3">Lacks conserved residue(s) required for the propagation of feature annotation.</text>
</comment>
<keyword evidence="7" id="KW-1185">Reference proteome</keyword>
<dbReference type="Gene3D" id="2.60.40.3210">
    <property type="entry name" value="Zona pellucida, ZP-N domain"/>
    <property type="match status" value="1"/>
</dbReference>
<reference evidence="7" key="1">
    <citation type="submission" date="2003-08" db="EMBL/GenBank/DDBJ databases">
        <authorList>
            <person name="Birren B."/>
            <person name="Nusbaum C."/>
            <person name="Abebe A."/>
            <person name="Abouelleil A."/>
            <person name="Adekoya E."/>
            <person name="Ait-zahra M."/>
            <person name="Allen N."/>
            <person name="Allen T."/>
            <person name="An P."/>
            <person name="Anderson M."/>
            <person name="Anderson S."/>
            <person name="Arachchi H."/>
            <person name="Armbruster J."/>
            <person name="Bachantsang P."/>
            <person name="Baldwin J."/>
            <person name="Barry A."/>
            <person name="Bayul T."/>
            <person name="Blitshsteyn B."/>
            <person name="Bloom T."/>
            <person name="Blye J."/>
            <person name="Boguslavskiy L."/>
            <person name="Borowsky M."/>
            <person name="Boukhgalter B."/>
            <person name="Brunache A."/>
            <person name="Butler J."/>
            <person name="Calixte N."/>
            <person name="Calvo S."/>
            <person name="Camarata J."/>
            <person name="Campo K."/>
            <person name="Chang J."/>
            <person name="Cheshatsang Y."/>
            <person name="Citroen M."/>
            <person name="Collymore A."/>
            <person name="Considine T."/>
            <person name="Cook A."/>
            <person name="Cooke P."/>
            <person name="Corum B."/>
            <person name="Cuomo C."/>
            <person name="David R."/>
            <person name="Dawoe T."/>
            <person name="Degray S."/>
            <person name="Dodge S."/>
            <person name="Dooley K."/>
            <person name="Dorje P."/>
            <person name="Dorjee K."/>
            <person name="Dorris L."/>
            <person name="Duffey N."/>
            <person name="Dupes A."/>
            <person name="Elkins T."/>
            <person name="Engels R."/>
            <person name="Erickson J."/>
            <person name="Farina A."/>
            <person name="Faro S."/>
            <person name="Ferreira P."/>
            <person name="Fischer H."/>
            <person name="Fitzgerald M."/>
            <person name="Foley K."/>
            <person name="Gage D."/>
            <person name="Galagan J."/>
            <person name="Gearin G."/>
            <person name="Gnerre S."/>
            <person name="Gnirke A."/>
            <person name="Goyette A."/>
            <person name="Graham J."/>
            <person name="Grandbois E."/>
            <person name="Gyaltsen K."/>
            <person name="Hafez N."/>
            <person name="Hagopian D."/>
            <person name="Hagos B."/>
            <person name="Hall J."/>
            <person name="Hatcher B."/>
            <person name="Heller A."/>
            <person name="Higgins H."/>
            <person name="Honan T."/>
            <person name="Horn A."/>
            <person name="Houde N."/>
            <person name="Hughes L."/>
            <person name="Hulme W."/>
            <person name="Husby E."/>
            <person name="Iliev I."/>
            <person name="Jaffe D."/>
            <person name="Jones C."/>
            <person name="Kamal M."/>
            <person name="Kamat A."/>
            <person name="Kamvysselis M."/>
            <person name="Karlsson E."/>
            <person name="Kells C."/>
            <person name="Kieu A."/>
            <person name="Kisner P."/>
            <person name="Kodira C."/>
            <person name="Kulbokas E."/>
            <person name="Labutti K."/>
            <person name="Lama D."/>
            <person name="Landers T."/>
            <person name="Leger J."/>
            <person name="Levine S."/>
            <person name="Lewis D."/>
            <person name="Lewis T."/>
            <person name="Lindblad-toh K."/>
            <person name="Liu X."/>
            <person name="Lokyitsang T."/>
            <person name="Lokyitsang Y."/>
            <person name="Lucien O."/>
            <person name="Lui A."/>
            <person name="Ma L.J."/>
            <person name="Mabbitt R."/>
            <person name="Macdonald J."/>
            <person name="Maclean C."/>
            <person name="Major J."/>
            <person name="Manning J."/>
            <person name="Marabella R."/>
            <person name="Maru K."/>
            <person name="Matthews C."/>
            <person name="Mauceli E."/>
            <person name="Mccarthy M."/>
            <person name="Mcdonough S."/>
            <person name="Mcghee T."/>
            <person name="Meldrim J."/>
            <person name="Meneus L."/>
            <person name="Mesirov J."/>
            <person name="Mihalev A."/>
            <person name="Mihova T."/>
            <person name="Mikkelsen T."/>
            <person name="Mlenga V."/>
            <person name="Moru K."/>
            <person name="Mozes J."/>
            <person name="Mulrain L."/>
            <person name="Munson G."/>
            <person name="Naylor J."/>
            <person name="Newes C."/>
            <person name="Nguyen C."/>
            <person name="Nguyen N."/>
            <person name="Nguyen T."/>
            <person name="Nicol R."/>
            <person name="Nielsen C."/>
            <person name="Nizzari M."/>
            <person name="Norbu C."/>
            <person name="Norbu N."/>
            <person name="O'donnell P."/>
            <person name="Okoawo O."/>
            <person name="O'leary S."/>
            <person name="Omotosho B."/>
            <person name="O'neill K."/>
            <person name="Osman S."/>
            <person name="Parker S."/>
            <person name="Perrin D."/>
            <person name="Phunkhang P."/>
            <person name="Piqani B."/>
            <person name="Purcell S."/>
            <person name="Rachupka T."/>
            <person name="Ramasamy U."/>
            <person name="Rameau R."/>
            <person name="Ray V."/>
            <person name="Raymond C."/>
            <person name="Retta R."/>
            <person name="Richardson S."/>
            <person name="Rise C."/>
            <person name="Rodriguez J."/>
            <person name="Rogers J."/>
            <person name="Rogov P."/>
            <person name="Rutman M."/>
            <person name="Schupbach R."/>
            <person name="Seaman C."/>
            <person name="Settipalli S."/>
            <person name="Sharpe T."/>
            <person name="Sheridan J."/>
            <person name="Sherpa N."/>
            <person name="Shi J."/>
            <person name="Smirnov S."/>
            <person name="Smith C."/>
            <person name="Sougnez C."/>
            <person name="Spencer B."/>
            <person name="Stalker J."/>
            <person name="Stange-thomann N."/>
            <person name="Stavropoulos S."/>
            <person name="Stetson K."/>
            <person name="Stone C."/>
            <person name="Stone S."/>
            <person name="Stubbs M."/>
            <person name="Talamas J."/>
            <person name="Tchuinga P."/>
            <person name="Tenzing P."/>
            <person name="Tesfaye S."/>
            <person name="Theodore J."/>
            <person name="Thoulutsang Y."/>
            <person name="Topham K."/>
            <person name="Towey S."/>
            <person name="Tsamla T."/>
            <person name="Tsomo N."/>
            <person name="Vallee D."/>
            <person name="Vassiliev H."/>
            <person name="Venkataraman V."/>
            <person name="Vinson J."/>
            <person name="Vo A."/>
            <person name="Wade C."/>
            <person name="Wang S."/>
            <person name="Wangchuk T."/>
            <person name="Wangdi T."/>
            <person name="Whittaker C."/>
            <person name="Wilkinson J."/>
            <person name="Wu Y."/>
            <person name="Wyman D."/>
            <person name="Yadav S."/>
            <person name="Yang S."/>
            <person name="Yang X."/>
            <person name="Yeager S."/>
            <person name="Yee E."/>
            <person name="Young G."/>
            <person name="Zainoun J."/>
            <person name="Zembeck L."/>
            <person name="Zimmer A."/>
            <person name="Zody M."/>
            <person name="Lander E."/>
        </authorList>
    </citation>
    <scope>NUCLEOTIDE SEQUENCE [LARGE SCALE GENOMIC DNA]</scope>
</reference>
<dbReference type="GeneTree" id="ENSGT00940000171426"/>
<protein>
    <recommendedName>
        <fullName evidence="8">EGF-like domain-containing protein</fullName>
    </recommendedName>
</protein>
<dbReference type="OMA" id="HGRFCDN"/>
<feature type="domain" description="EGF-like" evidence="4">
    <location>
        <begin position="1"/>
        <end position="24"/>
    </location>
</feature>
<dbReference type="HOGENOM" id="CLU_1399162_0_0_1"/>
<name>H2YGV9_CIOSA</name>